<evidence type="ECO:0000256" key="1">
    <source>
        <dbReference type="SAM" id="Phobius"/>
    </source>
</evidence>
<name>A0ABW2UU24_9BACI</name>
<keyword evidence="1" id="KW-1133">Transmembrane helix</keyword>
<dbReference type="InterPro" id="IPR018649">
    <property type="entry name" value="SHOCT"/>
</dbReference>
<keyword evidence="1" id="KW-0472">Membrane</keyword>
<gene>
    <name evidence="3" type="ORF">ACFQU8_02790</name>
</gene>
<evidence type="ECO:0000313" key="3">
    <source>
        <dbReference type="EMBL" id="MFC7746166.1"/>
    </source>
</evidence>
<organism evidence="3 4">
    <name type="scientific">Lentibacillus kimchii</name>
    <dbReference type="NCBI Taxonomy" id="1542911"/>
    <lineage>
        <taxon>Bacteria</taxon>
        <taxon>Bacillati</taxon>
        <taxon>Bacillota</taxon>
        <taxon>Bacilli</taxon>
        <taxon>Bacillales</taxon>
        <taxon>Bacillaceae</taxon>
        <taxon>Lentibacillus</taxon>
    </lineage>
</organism>
<dbReference type="Pfam" id="PF09851">
    <property type="entry name" value="SHOCT"/>
    <property type="match status" value="1"/>
</dbReference>
<dbReference type="Proteomes" id="UP001596620">
    <property type="component" value="Unassembled WGS sequence"/>
</dbReference>
<keyword evidence="1" id="KW-0812">Transmembrane</keyword>
<sequence>MELKIMCFIITLAVILMAVWFFKRGETNPPRSSGGDSLDTLKERLAKGEISEETYDRLKQKLHE</sequence>
<evidence type="ECO:0000259" key="2">
    <source>
        <dbReference type="Pfam" id="PF09851"/>
    </source>
</evidence>
<proteinExistence type="predicted"/>
<protein>
    <submittedName>
        <fullName evidence="3">SHOCT domain-containing protein</fullName>
    </submittedName>
</protein>
<reference evidence="4" key="1">
    <citation type="journal article" date="2019" name="Int. J. Syst. Evol. Microbiol.">
        <title>The Global Catalogue of Microorganisms (GCM) 10K type strain sequencing project: providing services to taxonomists for standard genome sequencing and annotation.</title>
        <authorList>
            <consortium name="The Broad Institute Genomics Platform"/>
            <consortium name="The Broad Institute Genome Sequencing Center for Infectious Disease"/>
            <person name="Wu L."/>
            <person name="Ma J."/>
        </authorList>
    </citation>
    <scope>NUCLEOTIDE SEQUENCE [LARGE SCALE GENOMIC DNA]</scope>
    <source>
        <strain evidence="4">JCM 30234</strain>
    </source>
</reference>
<comment type="caution">
    <text evidence="3">The sequence shown here is derived from an EMBL/GenBank/DDBJ whole genome shotgun (WGS) entry which is preliminary data.</text>
</comment>
<feature type="transmembrane region" description="Helical" evidence="1">
    <location>
        <begin position="5"/>
        <end position="22"/>
    </location>
</feature>
<dbReference type="EMBL" id="JBHTGR010000005">
    <property type="protein sequence ID" value="MFC7746166.1"/>
    <property type="molecule type" value="Genomic_DNA"/>
</dbReference>
<evidence type="ECO:0000313" key="4">
    <source>
        <dbReference type="Proteomes" id="UP001596620"/>
    </source>
</evidence>
<keyword evidence="4" id="KW-1185">Reference proteome</keyword>
<feature type="domain" description="SHOCT" evidence="2">
    <location>
        <begin position="36"/>
        <end position="62"/>
    </location>
</feature>
<accession>A0ABW2UU24</accession>